<proteinExistence type="predicted"/>
<dbReference type="Proteomes" id="UP000184315">
    <property type="component" value="Unassembled WGS sequence"/>
</dbReference>
<dbReference type="EMBL" id="CZDF01000172">
    <property type="protein sequence ID" value="CUR34914.1"/>
    <property type="molecule type" value="Genomic_DNA"/>
</dbReference>
<keyword evidence="2" id="KW-1185">Reference proteome</keyword>
<evidence type="ECO:0000313" key="1">
    <source>
        <dbReference type="EMBL" id="CUR34914.1"/>
    </source>
</evidence>
<protein>
    <submittedName>
        <fullName evidence="1">Uncharacterized protein</fullName>
    </submittedName>
</protein>
<accession>A0A1J1LSC5</accession>
<organism evidence="1 2">
    <name type="scientific">Planktothrix tepida PCC 9214</name>
    <dbReference type="NCBI Taxonomy" id="671072"/>
    <lineage>
        <taxon>Bacteria</taxon>
        <taxon>Bacillati</taxon>
        <taxon>Cyanobacteriota</taxon>
        <taxon>Cyanophyceae</taxon>
        <taxon>Oscillatoriophycideae</taxon>
        <taxon>Oscillatoriales</taxon>
        <taxon>Microcoleaceae</taxon>
        <taxon>Planktothrix</taxon>
    </lineage>
</organism>
<gene>
    <name evidence="1" type="ORF">PL9214650353</name>
</gene>
<dbReference type="RefSeq" id="WP_245824359.1">
    <property type="nucleotide sequence ID" value="NZ_LN889813.1"/>
</dbReference>
<name>A0A1J1LSC5_9CYAN</name>
<sequence length="214" mass="23481">MSKQENNMRFLKIVFVGLLLCVNLVIAQPSWANKDFTKGADYTEVTQALNQLLQVKNTPEEAGYTPEQFQHRLAQLQSQKTILETAKKRAQCRNETGKTIGVYASDGGKTPSELYFLATGQITDDDWDCDGFYLPAGSQVVLSPNTPVQELTEPITVKFVDGTQSIAKTNPTTGVIELNIEPAHILKAGESNGLIPTLSQADIDTQIPNPELID</sequence>
<reference evidence="2" key="1">
    <citation type="submission" date="2015-10" db="EMBL/GenBank/DDBJ databases">
        <authorList>
            <person name="Regsiter A."/>
            <person name="william w."/>
        </authorList>
    </citation>
    <scope>NUCLEOTIDE SEQUENCE [LARGE SCALE GENOMIC DNA]</scope>
</reference>
<dbReference type="AlphaFoldDB" id="A0A1J1LSC5"/>
<evidence type="ECO:0000313" key="2">
    <source>
        <dbReference type="Proteomes" id="UP000184315"/>
    </source>
</evidence>